<evidence type="ECO:0000256" key="1">
    <source>
        <dbReference type="SAM" id="Coils"/>
    </source>
</evidence>
<evidence type="ECO:0000256" key="2">
    <source>
        <dbReference type="SAM" id="MobiDB-lite"/>
    </source>
</evidence>
<feature type="coiled-coil region" evidence="1">
    <location>
        <begin position="257"/>
        <end position="312"/>
    </location>
</feature>
<gene>
    <name evidence="3" type="ORF">GpartN1_g4797.t1</name>
</gene>
<protein>
    <submittedName>
        <fullName evidence="3">Uncharacterized protein</fullName>
    </submittedName>
</protein>
<feature type="coiled-coil region" evidence="1">
    <location>
        <begin position="372"/>
        <end position="424"/>
    </location>
</feature>
<dbReference type="Proteomes" id="UP001061958">
    <property type="component" value="Unassembled WGS sequence"/>
</dbReference>
<dbReference type="EMBL" id="BQMJ01000039">
    <property type="protein sequence ID" value="GJQ13006.1"/>
    <property type="molecule type" value="Genomic_DNA"/>
</dbReference>
<dbReference type="AlphaFoldDB" id="A0A9C7Q009"/>
<evidence type="ECO:0000313" key="4">
    <source>
        <dbReference type="Proteomes" id="UP001061958"/>
    </source>
</evidence>
<organism evidence="3 4">
    <name type="scientific">Galdieria partita</name>
    <dbReference type="NCBI Taxonomy" id="83374"/>
    <lineage>
        <taxon>Eukaryota</taxon>
        <taxon>Rhodophyta</taxon>
        <taxon>Bangiophyceae</taxon>
        <taxon>Galdieriales</taxon>
        <taxon>Galdieriaceae</taxon>
        <taxon>Galdieria</taxon>
    </lineage>
</organism>
<feature type="region of interest" description="Disordered" evidence="2">
    <location>
        <begin position="203"/>
        <end position="232"/>
    </location>
</feature>
<keyword evidence="1" id="KW-0175">Coiled coil</keyword>
<proteinExistence type="predicted"/>
<dbReference type="OrthoDB" id="8541at2759"/>
<comment type="caution">
    <text evidence="3">The sequence shown here is derived from an EMBL/GenBank/DDBJ whole genome shotgun (WGS) entry which is preliminary data.</text>
</comment>
<evidence type="ECO:0000313" key="3">
    <source>
        <dbReference type="EMBL" id="GJQ13006.1"/>
    </source>
</evidence>
<accession>A0A9C7Q009</accession>
<sequence>MNSPQNEQISIWNTVQELVSLEKDIYKVNERDARNNDKENWRTEYREHLRSKATKRQQLLESLERGLKSCGWDTLRQTRTGTTDHFLPEKDNISRNDNTWKQQTEETHENQSRQVLPSTPREIDSVTCRLDFETRENRDEKLQRTSNCSIREQEVQTEYIQLKRQYDTLLIEKEALEQHCHILENWIQTQRKHIEYYEEELEEMSKKRFPPLKEKTPIQNESKENQSDEGNEKAIVWKASRQLQNITESIQEQMQLRYSLQEQVDSLEQHKEALESSVNHLQTTKEELQDNIRKMESKVQKLEQKKQISLDTLHSMFEQIQTEVSRCTRGKYQVTQLATDVLHTISSHDRVDNICQQPESTMNTNAITIKAISKLQEKIHTLEDALIQSQEETNRYKKALHALREEHEMTIQRYGKEFQMLEELYQVRLRQCRSNKGHKNRPILSQLR</sequence>
<reference evidence="3" key="1">
    <citation type="journal article" date="2022" name="Proc. Natl. Acad. Sci. U.S.A.">
        <title>Life cycle and functional genomics of the unicellular red alga Galdieria for elucidating algal and plant evolution and industrial use.</title>
        <authorList>
            <person name="Hirooka S."/>
            <person name="Itabashi T."/>
            <person name="Ichinose T.M."/>
            <person name="Onuma R."/>
            <person name="Fujiwara T."/>
            <person name="Yamashita S."/>
            <person name="Jong L.W."/>
            <person name="Tomita R."/>
            <person name="Iwane A.H."/>
            <person name="Miyagishima S.Y."/>
        </authorList>
    </citation>
    <scope>NUCLEOTIDE SEQUENCE</scope>
    <source>
        <strain evidence="3">NBRC 102759</strain>
    </source>
</reference>
<reference evidence="3" key="2">
    <citation type="submission" date="2022-01" db="EMBL/GenBank/DDBJ databases">
        <authorList>
            <person name="Hirooka S."/>
            <person name="Miyagishima S.Y."/>
        </authorList>
    </citation>
    <scope>NUCLEOTIDE SEQUENCE</scope>
    <source>
        <strain evidence="3">NBRC 102759</strain>
    </source>
</reference>
<name>A0A9C7Q009_9RHOD</name>
<dbReference type="Gene3D" id="1.20.1270.70">
    <property type="entry name" value="Designed single chain three-helix bundle"/>
    <property type="match status" value="1"/>
</dbReference>
<keyword evidence="4" id="KW-1185">Reference proteome</keyword>